<dbReference type="PROSITE" id="PS50837">
    <property type="entry name" value="NACHT"/>
    <property type="match status" value="1"/>
</dbReference>
<name>A0ABX1CBU3_9ACTN</name>
<dbReference type="PANTHER" id="PTHR46844:SF1">
    <property type="entry name" value="SLR5058 PROTEIN"/>
    <property type="match status" value="1"/>
</dbReference>
<dbReference type="Proteomes" id="UP000727056">
    <property type="component" value="Unassembled WGS sequence"/>
</dbReference>
<dbReference type="Gene3D" id="3.40.50.300">
    <property type="entry name" value="P-loop containing nucleotide triphosphate hydrolases"/>
    <property type="match status" value="1"/>
</dbReference>
<evidence type="ECO:0000313" key="3">
    <source>
        <dbReference type="Proteomes" id="UP000727056"/>
    </source>
</evidence>
<reference evidence="2 3" key="1">
    <citation type="submission" date="2020-03" db="EMBL/GenBank/DDBJ databases">
        <title>Draft genome of Streptomyces sp. ventii, isolated from the Axial Seamount in the Pacific Ocean, and resequencing of the two type strains Streptomyces lonarensis strain NCL 716 and Streptomyces bohaiensis strain 11A07.</title>
        <authorList>
            <person name="Loughran R.M."/>
            <person name="Pfannmuller K.M."/>
            <person name="Wasson B.J."/>
            <person name="Deadmond M.C."/>
            <person name="Paddock B.E."/>
            <person name="Koyack M.J."/>
            <person name="Gallegos D.A."/>
            <person name="Mitchell E.A."/>
            <person name="Ushijima B."/>
            <person name="Saw J.H."/>
            <person name="Mcphail K.L."/>
            <person name="Videau P."/>
        </authorList>
    </citation>
    <scope>NUCLEOTIDE SEQUENCE [LARGE SCALE GENOMIC DNA]</scope>
    <source>
        <strain evidence="2 3">11A07</strain>
    </source>
</reference>
<dbReference type="Pfam" id="PF05729">
    <property type="entry name" value="NACHT"/>
    <property type="match status" value="1"/>
</dbReference>
<gene>
    <name evidence="2" type="ORF">HCN52_12490</name>
</gene>
<dbReference type="Pfam" id="PF22733">
    <property type="entry name" value="NNH1"/>
    <property type="match status" value="1"/>
</dbReference>
<accession>A0ABX1CBU3</accession>
<dbReference type="InterPro" id="IPR027417">
    <property type="entry name" value="P-loop_NTPase"/>
</dbReference>
<feature type="domain" description="NACHT" evidence="1">
    <location>
        <begin position="250"/>
        <end position="576"/>
    </location>
</feature>
<dbReference type="EMBL" id="JAAVJC010000091">
    <property type="protein sequence ID" value="NJQ15746.1"/>
    <property type="molecule type" value="Genomic_DNA"/>
</dbReference>
<dbReference type="InterPro" id="IPR007111">
    <property type="entry name" value="NACHT_NTPase"/>
</dbReference>
<evidence type="ECO:0000259" key="1">
    <source>
        <dbReference type="PROSITE" id="PS50837"/>
    </source>
</evidence>
<protein>
    <submittedName>
        <fullName evidence="2">NACHT domain-containing protein</fullName>
    </submittedName>
</protein>
<dbReference type="InterPro" id="IPR054547">
    <property type="entry name" value="NNH1"/>
</dbReference>
<dbReference type="SUPFAM" id="SSF52540">
    <property type="entry name" value="P-loop containing nucleoside triphosphate hydrolases"/>
    <property type="match status" value="1"/>
</dbReference>
<comment type="caution">
    <text evidence="2">The sequence shown here is derived from an EMBL/GenBank/DDBJ whole genome shotgun (WGS) entry which is preliminary data.</text>
</comment>
<evidence type="ECO:0000313" key="2">
    <source>
        <dbReference type="EMBL" id="NJQ15746.1"/>
    </source>
</evidence>
<organism evidence="2 3">
    <name type="scientific">Streptomyces bohaiensis</name>
    <dbReference type="NCBI Taxonomy" id="1431344"/>
    <lineage>
        <taxon>Bacteria</taxon>
        <taxon>Bacillati</taxon>
        <taxon>Actinomycetota</taxon>
        <taxon>Actinomycetes</taxon>
        <taxon>Kitasatosporales</taxon>
        <taxon>Streptomycetaceae</taxon>
        <taxon>Streptomyces</taxon>
    </lineage>
</organism>
<dbReference type="RefSeq" id="WP_168088505.1">
    <property type="nucleotide sequence ID" value="NZ_BHZH01000198.1"/>
</dbReference>
<dbReference type="PANTHER" id="PTHR46844">
    <property type="entry name" value="SLR5058 PROTEIN"/>
    <property type="match status" value="1"/>
</dbReference>
<keyword evidence="3" id="KW-1185">Reference proteome</keyword>
<proteinExistence type="predicted"/>
<sequence>MDPIAAGARIASAFAAPLIKRLFRRDGPGAGLVYKPVRVSDLVAFKGEKDSLSDSEMTRIGEELVERALKSQGPEEQLPGYEVAAVKNAVIHTLRSLGDLEMSDVQAVQLGERRLTQLLLTSSPSSTMGLSRDAIYLHESVVRAASLHILHFFTQRSTFIARTLVEQTRSLNELLLKVDSLIMREPAPGDSKFERRYNHYIEDHHGELSIFGLDLTESPDRWPLGAAYLSLQAHKNGELIHAEQVLAAHDKVLLRGVAGSGKTTLIQWLATATCRSTRDEKTHYLKDLVAISLPLRRLTKLPSPADFLEVVGCPIADSQPDGWAARVLSEGRGLVLVDGIDEIEESRRFAVRNWLRGLTRAYPNNRWLVTSRPSAVRESWLGNEGFTEVDLMPMTRENVAAFIVHWHDAAGVGDSYAKSLQHVIWSKPDLGNLANNPLMCALICALHRDRRGYLPDSRKEMYDAALSMLLARRDRERGIDTSGAPRINEISQVRIAQKLAYWMIKNSRVEISRSDTISLLDQVIPTMQHIDDAWKAEDVYRHFLVRSGLLREPTVQKVEFIHRTFQDFLGAKAAVEELDFDFLVSKAHLDQWEDVLRMAVAHARPAERARILKAIMKRGNQAPTAQRFHLLAAACLEHATELDPQVWLEVQTQAAKLLPPRSMPQVTALTAAGPVVLELLPRPEEITPEERYYCVLTATRIATDAALPVLVKYRQVEDVKVRRELARAWRLFDTNYYAEEVIEHIRKDDFRFPFSSSTEIAIVDAQGGVREAEFRGDFSDAHGIRLGKSSRLQSAQISIEENSDWSWLKVFENLRHVQVSTHLDSVDLSSLSSVSSLARITVPRNVEILGLDRQKGELSKVFTAD</sequence>